<dbReference type="Pfam" id="PF00646">
    <property type="entry name" value="F-box"/>
    <property type="match status" value="1"/>
</dbReference>
<dbReference type="SUPFAM" id="SSF81383">
    <property type="entry name" value="F-box domain"/>
    <property type="match status" value="1"/>
</dbReference>
<dbReference type="Pfam" id="PF03478">
    <property type="entry name" value="Beta-prop_KIB1-4"/>
    <property type="match status" value="1"/>
</dbReference>
<gene>
    <name evidence="4" type="primary">LOC110720752</name>
</gene>
<evidence type="ECO:0008006" key="6">
    <source>
        <dbReference type="Google" id="ProtNLM"/>
    </source>
</evidence>
<dbReference type="CDD" id="cd09917">
    <property type="entry name" value="F-box_SF"/>
    <property type="match status" value="1"/>
</dbReference>
<dbReference type="RefSeq" id="XP_021755487.1">
    <property type="nucleotide sequence ID" value="XM_021899795.1"/>
</dbReference>
<dbReference type="Gramene" id="AUR62020403-RA">
    <property type="protein sequence ID" value="AUR62020403-RA:cds"/>
    <property type="gene ID" value="AUR62020403"/>
</dbReference>
<accession>A0A803LY52</accession>
<protein>
    <recommendedName>
        <fullName evidence="6">F-box domain-containing protein</fullName>
    </recommendedName>
</protein>
<reference evidence="4" key="2">
    <citation type="submission" date="2021-03" db="UniProtKB">
        <authorList>
            <consortium name="EnsemblPlants"/>
        </authorList>
    </citation>
    <scope>IDENTIFICATION</scope>
</reference>
<reference evidence="4" key="1">
    <citation type="journal article" date="2017" name="Nature">
        <title>The genome of Chenopodium quinoa.</title>
        <authorList>
            <person name="Jarvis D.E."/>
            <person name="Ho Y.S."/>
            <person name="Lightfoot D.J."/>
            <person name="Schmoeckel S.M."/>
            <person name="Li B."/>
            <person name="Borm T.J.A."/>
            <person name="Ohyanagi H."/>
            <person name="Mineta K."/>
            <person name="Michell C.T."/>
            <person name="Saber N."/>
            <person name="Kharbatia N.M."/>
            <person name="Rupper R.R."/>
            <person name="Sharp A.R."/>
            <person name="Dally N."/>
            <person name="Boughton B.A."/>
            <person name="Woo Y.H."/>
            <person name="Gao G."/>
            <person name="Schijlen E.G.W.M."/>
            <person name="Guo X."/>
            <person name="Momin A.A."/>
            <person name="Negrao S."/>
            <person name="Al-Babili S."/>
            <person name="Gehring C."/>
            <person name="Roessner U."/>
            <person name="Jung C."/>
            <person name="Murphy K."/>
            <person name="Arold S.T."/>
            <person name="Gojobori T."/>
            <person name="van der Linden C.G."/>
            <person name="van Loo E.N."/>
            <person name="Jellen E.N."/>
            <person name="Maughan P.J."/>
            <person name="Tester M."/>
        </authorList>
    </citation>
    <scope>NUCLEOTIDE SEQUENCE [LARGE SCALE GENOMIC DNA]</scope>
    <source>
        <strain evidence="4">cv. PI 614886</strain>
    </source>
</reference>
<name>A0A803LY52_CHEQI</name>
<dbReference type="InterPro" id="IPR036047">
    <property type="entry name" value="F-box-like_dom_sf"/>
</dbReference>
<dbReference type="InterPro" id="IPR005174">
    <property type="entry name" value="KIB1-4_b-propeller"/>
</dbReference>
<dbReference type="InterPro" id="IPR001810">
    <property type="entry name" value="F-box_dom"/>
</dbReference>
<feature type="domain" description="F-box" evidence="2">
    <location>
        <begin position="28"/>
        <end position="62"/>
    </location>
</feature>
<evidence type="ECO:0000313" key="5">
    <source>
        <dbReference type="Proteomes" id="UP000596660"/>
    </source>
</evidence>
<evidence type="ECO:0000313" key="4">
    <source>
        <dbReference type="EnsemblPlants" id="AUR62020403-RA:cds"/>
    </source>
</evidence>
<dbReference type="PANTHER" id="PTHR47123">
    <property type="entry name" value="F-BOX PROTEIN SKIP23"/>
    <property type="match status" value="1"/>
</dbReference>
<proteinExistence type="predicted"/>
<dbReference type="KEGG" id="cqi:110720752"/>
<dbReference type="AlphaFoldDB" id="A0A803LY52"/>
<feature type="domain" description="KIB1-4 beta-propeller" evidence="3">
    <location>
        <begin position="200"/>
        <end position="374"/>
    </location>
</feature>
<evidence type="ECO:0000256" key="1">
    <source>
        <dbReference type="SAM" id="MobiDB-lite"/>
    </source>
</evidence>
<organism evidence="4 5">
    <name type="scientific">Chenopodium quinoa</name>
    <name type="common">Quinoa</name>
    <dbReference type="NCBI Taxonomy" id="63459"/>
    <lineage>
        <taxon>Eukaryota</taxon>
        <taxon>Viridiplantae</taxon>
        <taxon>Streptophyta</taxon>
        <taxon>Embryophyta</taxon>
        <taxon>Tracheophyta</taxon>
        <taxon>Spermatophyta</taxon>
        <taxon>Magnoliopsida</taxon>
        <taxon>eudicotyledons</taxon>
        <taxon>Gunneridae</taxon>
        <taxon>Pentapetalae</taxon>
        <taxon>Caryophyllales</taxon>
        <taxon>Chenopodiaceae</taxon>
        <taxon>Chenopodioideae</taxon>
        <taxon>Atripliceae</taxon>
        <taxon>Chenopodium</taxon>
    </lineage>
</organism>
<evidence type="ECO:0000259" key="2">
    <source>
        <dbReference type="Pfam" id="PF00646"/>
    </source>
</evidence>
<dbReference type="PANTHER" id="PTHR47123:SF15">
    <property type="entry name" value="F-BOX PROTEIN SKIP23"/>
    <property type="match status" value="1"/>
</dbReference>
<dbReference type="EnsemblPlants" id="AUR62020403-RA">
    <property type="protein sequence ID" value="AUR62020403-RA:cds"/>
    <property type="gene ID" value="AUR62020403"/>
</dbReference>
<dbReference type="OrthoDB" id="642536at2759"/>
<dbReference type="GeneID" id="110720752"/>
<sequence>MEKTQTPPKKKPFNNTTTQNHHSNTKKWADLPKDVLHLIAYHLDFKTDLPRIRSVCPSWRSALPLADFPLREIHLEVPPLEYNNNKALVPLLGYAINTNKPIYLLKTRYYLFYPLPGSPCRGGWIARMGELGLNKWRLLSPLSSDSKFKRYLYTDPLIVGEINLLDFRVVELARPMSLVYDLDYNAQPISKKVVQGARAVLVLLDDELGLMLWRFGDHQWVKIEDQQQDHYVRFKDIEFHNGNFYAFRMTSISQFQVWVINPGNLSIMKQEIDVPGILQLNEGKYSCMDANFVPSKSNGCLHLTIDVEAREGKICRHKLVLMLREEKDEMKSKWERVENIGNMTFFIGSNVSFALPPPPRSLALWKPNSIYSFNTSGTVWLTRNNNIKLASWNPHCMSEGSECFRRMIYHTFKGHFNLFIMGENDDLVYPTYNDYFNLFIMNEYDKGGDEMSCEKRQELSTRLFFPPPSWVKWRCPSLNNIEIRLDV</sequence>
<dbReference type="InterPro" id="IPR051304">
    <property type="entry name" value="SCF_F-box_domain"/>
</dbReference>
<feature type="region of interest" description="Disordered" evidence="1">
    <location>
        <begin position="1"/>
        <end position="26"/>
    </location>
</feature>
<dbReference type="Proteomes" id="UP000596660">
    <property type="component" value="Unplaced"/>
</dbReference>
<dbReference type="Gene3D" id="1.20.1280.50">
    <property type="match status" value="1"/>
</dbReference>
<evidence type="ECO:0000259" key="3">
    <source>
        <dbReference type="Pfam" id="PF03478"/>
    </source>
</evidence>
<keyword evidence="5" id="KW-1185">Reference proteome</keyword>